<dbReference type="GO" id="GO:0030527">
    <property type="term" value="F:structural constituent of chromatin"/>
    <property type="evidence" value="ECO:0007669"/>
    <property type="project" value="InterPro"/>
</dbReference>
<evidence type="ECO:0000313" key="8">
    <source>
        <dbReference type="Proteomes" id="UP000324870"/>
    </source>
</evidence>
<dbReference type="InterPro" id="IPR000119">
    <property type="entry name" value="Hist_DNA-bd"/>
</dbReference>
<keyword evidence="8" id="KW-1185">Reference proteome</keyword>
<dbReference type="AlphaFoldDB" id="A0A174ZT14"/>
<evidence type="ECO:0000313" key="6">
    <source>
        <dbReference type="EMBL" id="KAA3160740.1"/>
    </source>
</evidence>
<dbReference type="RefSeq" id="WP_009596092.1">
    <property type="nucleotide sequence ID" value="NZ_AP025581.1"/>
</dbReference>
<comment type="caution">
    <text evidence="7">The sequence shown here is derived from an EMBL/GenBank/DDBJ whole genome shotgun (WGS) entry which is preliminary data.</text>
</comment>
<reference evidence="7" key="3">
    <citation type="submission" date="2023-10" db="EMBL/GenBank/DDBJ databases">
        <title>Genome Sequence of the Bacteria from From Gut Wall in Crohn's Disease.</title>
        <authorList>
            <person name="Rodriguez-Palacios A."/>
        </authorList>
    </citation>
    <scope>NUCLEOTIDE SEQUENCE</scope>
    <source>
        <strain evidence="7">CavFT-hAR58</strain>
    </source>
</reference>
<sequence length="90" mass="9895">MTKADIVSEIAKSTGVEKVQVQAIVEAFMDSIKTSLTNKNNVYLRGFGSFIVKKRAKKVARNISKNTTITIPEHNIPAFKPAKSFAAKVK</sequence>
<dbReference type="SMART" id="SM00411">
    <property type="entry name" value="BHL"/>
    <property type="match status" value="1"/>
</dbReference>
<evidence type="ECO:0000313" key="9">
    <source>
        <dbReference type="Proteomes" id="UP001181347"/>
    </source>
</evidence>
<dbReference type="OMA" id="DQKSVPF"/>
<dbReference type="FunFam" id="4.10.520.10:FF:000007">
    <property type="entry name" value="Integration host factor subunit beta"/>
    <property type="match status" value="1"/>
</dbReference>
<evidence type="ECO:0000256" key="1">
    <source>
        <dbReference type="ARBA" id="ARBA00010529"/>
    </source>
</evidence>
<reference evidence="5" key="2">
    <citation type="submission" date="2022-01" db="EMBL/GenBank/DDBJ databases">
        <title>Novel bile acid biosynthetic pathways are enriched in the microbiome of centenarians.</title>
        <authorList>
            <person name="Sato Y."/>
            <person name="Atarashi K."/>
            <person name="Plichta R.D."/>
            <person name="Arai Y."/>
            <person name="Sasajima S."/>
            <person name="Kearney M.S."/>
            <person name="Suda W."/>
            <person name="Takeshita K."/>
            <person name="Sasaki T."/>
            <person name="Okamoto S."/>
            <person name="Skelly N.A."/>
            <person name="Okamura Y."/>
            <person name="Vlamakis H."/>
            <person name="Li Y."/>
            <person name="Tanoue T."/>
            <person name="Takei H."/>
            <person name="Nittono H."/>
            <person name="Narushima S."/>
            <person name="Irie J."/>
            <person name="Itoh H."/>
            <person name="Moriya K."/>
            <person name="Sugiura Y."/>
            <person name="Suematsu M."/>
            <person name="Moritoki N."/>
            <person name="Shibata S."/>
            <person name="Littman R.D."/>
            <person name="Fischbach A.M."/>
            <person name="Uwamino Y."/>
            <person name="Inoue T."/>
            <person name="Honda A."/>
            <person name="Hattori M."/>
            <person name="Murai T."/>
            <person name="Xavier J.R."/>
            <person name="Hirose N."/>
            <person name="Honda K."/>
        </authorList>
    </citation>
    <scope>NUCLEOTIDE SEQUENCE</scope>
    <source>
        <strain evidence="5">CE91-St16</strain>
    </source>
</reference>
<dbReference type="Proteomes" id="UP000324870">
    <property type="component" value="Unassembled WGS sequence"/>
</dbReference>
<dbReference type="EMBL" id="VVND01000001">
    <property type="protein sequence ID" value="KAA3160740.1"/>
    <property type="molecule type" value="Genomic_DNA"/>
</dbReference>
<dbReference type="Pfam" id="PF00216">
    <property type="entry name" value="Bac_DNA_binding"/>
    <property type="match status" value="1"/>
</dbReference>
<dbReference type="GO" id="GO:0030261">
    <property type="term" value="P:chromosome condensation"/>
    <property type="evidence" value="ECO:0007669"/>
    <property type="project" value="UniProtKB-KW"/>
</dbReference>
<reference evidence="6 8" key="1">
    <citation type="journal article" date="2019" name="Nat. Med.">
        <title>A library of human gut bacterial isolates paired with longitudinal multiomics data enables mechanistic microbiome research.</title>
        <authorList>
            <person name="Poyet M."/>
            <person name="Groussin M."/>
            <person name="Gibbons S.M."/>
            <person name="Avila-Pacheco J."/>
            <person name="Jiang X."/>
            <person name="Kearney S.M."/>
            <person name="Perrotta A.R."/>
            <person name="Berdy B."/>
            <person name="Zhao S."/>
            <person name="Lieberman T.D."/>
            <person name="Swanson P.K."/>
            <person name="Smith M."/>
            <person name="Roesemann S."/>
            <person name="Alexander J.E."/>
            <person name="Rich S.A."/>
            <person name="Livny J."/>
            <person name="Vlamakis H."/>
            <person name="Clish C."/>
            <person name="Bullock K."/>
            <person name="Deik A."/>
            <person name="Scott J."/>
            <person name="Pierce K.A."/>
            <person name="Xavier R.J."/>
            <person name="Alm E.J."/>
        </authorList>
    </citation>
    <scope>NUCLEOTIDE SEQUENCE [LARGE SCALE GENOMIC DNA]</scope>
    <source>
        <strain evidence="6 8">BIOML-A1</strain>
    </source>
</reference>
<dbReference type="PANTHER" id="PTHR33175:SF3">
    <property type="entry name" value="DNA-BINDING PROTEIN HU-BETA"/>
    <property type="match status" value="1"/>
</dbReference>
<dbReference type="CDD" id="cd13836">
    <property type="entry name" value="IHF_B"/>
    <property type="match status" value="1"/>
</dbReference>
<accession>A0A174ZT14</accession>
<protein>
    <submittedName>
        <fullName evidence="7">HU family DNA-binding protein</fullName>
    </submittedName>
    <submittedName>
        <fullName evidence="5">Integration host factor subunit beta</fullName>
    </submittedName>
</protein>
<dbReference type="Proteomes" id="UP001181347">
    <property type="component" value="Unassembled WGS sequence"/>
</dbReference>
<evidence type="ECO:0000256" key="2">
    <source>
        <dbReference type="ARBA" id="ARBA00023067"/>
    </source>
</evidence>
<dbReference type="PANTHER" id="PTHR33175">
    <property type="entry name" value="DNA-BINDING PROTEIN HU"/>
    <property type="match status" value="1"/>
</dbReference>
<evidence type="ECO:0000313" key="7">
    <source>
        <dbReference type="EMBL" id="MDU0260143.1"/>
    </source>
</evidence>
<gene>
    <name evidence="5" type="ORF">CE91St16_05040</name>
    <name evidence="6" type="ORF">F2A26_00120</name>
    <name evidence="7" type="ORF">RVH17_08465</name>
</gene>
<evidence type="ECO:0000256" key="3">
    <source>
        <dbReference type="ARBA" id="ARBA00023125"/>
    </source>
</evidence>
<dbReference type="GO" id="GO:0005829">
    <property type="term" value="C:cytosol"/>
    <property type="evidence" value="ECO:0007669"/>
    <property type="project" value="TreeGrafter"/>
</dbReference>
<keyword evidence="3 7" id="KW-0238">DNA-binding</keyword>
<dbReference type="InterPro" id="IPR010992">
    <property type="entry name" value="IHF-like_DNA-bd_dom_sf"/>
</dbReference>
<comment type="similarity">
    <text evidence="1 4">Belongs to the bacterial histone-like protein family.</text>
</comment>
<proteinExistence type="inferred from homology"/>
<keyword evidence="2" id="KW-0226">DNA condensation</keyword>
<organism evidence="7 9">
    <name type="scientific">Alistipes finegoldii</name>
    <dbReference type="NCBI Taxonomy" id="214856"/>
    <lineage>
        <taxon>Bacteria</taxon>
        <taxon>Pseudomonadati</taxon>
        <taxon>Bacteroidota</taxon>
        <taxon>Bacteroidia</taxon>
        <taxon>Bacteroidales</taxon>
        <taxon>Rikenellaceae</taxon>
        <taxon>Alistipes</taxon>
    </lineage>
</organism>
<dbReference type="Proteomes" id="UP001055105">
    <property type="component" value="Unassembled WGS sequence"/>
</dbReference>
<dbReference type="Gene3D" id="4.10.520.10">
    <property type="entry name" value="IHF-like DNA-binding proteins"/>
    <property type="match status" value="1"/>
</dbReference>
<dbReference type="PRINTS" id="PR01727">
    <property type="entry name" value="DNABINDINGHU"/>
</dbReference>
<evidence type="ECO:0000256" key="4">
    <source>
        <dbReference type="RuleBase" id="RU003939"/>
    </source>
</evidence>
<dbReference type="SUPFAM" id="SSF47729">
    <property type="entry name" value="IHF-like DNA-binding proteins"/>
    <property type="match status" value="1"/>
</dbReference>
<dbReference type="GO" id="GO:0003677">
    <property type="term" value="F:DNA binding"/>
    <property type="evidence" value="ECO:0007669"/>
    <property type="project" value="UniProtKB-KW"/>
</dbReference>
<dbReference type="EMBL" id="BQOL01000001">
    <property type="protein sequence ID" value="GKI17596.1"/>
    <property type="molecule type" value="Genomic_DNA"/>
</dbReference>
<dbReference type="GeneID" id="59807367"/>
<evidence type="ECO:0000313" key="5">
    <source>
        <dbReference type="EMBL" id="GKI17596.1"/>
    </source>
</evidence>
<dbReference type="EMBL" id="JAWDES010000005">
    <property type="protein sequence ID" value="MDU0260143.1"/>
    <property type="molecule type" value="Genomic_DNA"/>
</dbReference>
<name>A0A174ZT14_9BACT</name>